<feature type="transmembrane region" description="Helical" evidence="1">
    <location>
        <begin position="101"/>
        <end position="121"/>
    </location>
</feature>
<keyword evidence="1" id="KW-0472">Membrane</keyword>
<reference evidence="2" key="1">
    <citation type="submission" date="2019-10" db="EMBL/GenBank/DDBJ databases">
        <title>Draft genome sequence of Panacibacter sp. KCS-6.</title>
        <authorList>
            <person name="Yim K.J."/>
        </authorList>
    </citation>
    <scope>NUCLEOTIDE SEQUENCE</scope>
    <source>
        <strain evidence="2">KCS-6</strain>
    </source>
</reference>
<evidence type="ECO:0000313" key="3">
    <source>
        <dbReference type="Proteomes" id="UP000598971"/>
    </source>
</evidence>
<feature type="transmembrane region" description="Helical" evidence="1">
    <location>
        <begin position="66"/>
        <end position="89"/>
    </location>
</feature>
<feature type="transmembrane region" description="Helical" evidence="1">
    <location>
        <begin position="167"/>
        <end position="186"/>
    </location>
</feature>
<dbReference type="AlphaFoldDB" id="A0A8J8FED8"/>
<feature type="transmembrane region" description="Helical" evidence="1">
    <location>
        <begin position="6"/>
        <end position="30"/>
    </location>
</feature>
<evidence type="ECO:0000313" key="2">
    <source>
        <dbReference type="EMBL" id="NNV54421.1"/>
    </source>
</evidence>
<feature type="transmembrane region" description="Helical" evidence="1">
    <location>
        <begin position="127"/>
        <end position="146"/>
    </location>
</feature>
<gene>
    <name evidence="2" type="ORF">GD597_03045</name>
</gene>
<name>A0A8J8FED8_9BACT</name>
<keyword evidence="3" id="KW-1185">Reference proteome</keyword>
<organism evidence="2 3">
    <name type="scientific">Limnovirga soli</name>
    <dbReference type="NCBI Taxonomy" id="2656915"/>
    <lineage>
        <taxon>Bacteria</taxon>
        <taxon>Pseudomonadati</taxon>
        <taxon>Bacteroidota</taxon>
        <taxon>Chitinophagia</taxon>
        <taxon>Chitinophagales</taxon>
        <taxon>Chitinophagaceae</taxon>
        <taxon>Limnovirga</taxon>
    </lineage>
</organism>
<dbReference type="EMBL" id="WHPF01000002">
    <property type="protein sequence ID" value="NNV54421.1"/>
    <property type="molecule type" value="Genomic_DNA"/>
</dbReference>
<evidence type="ECO:0008006" key="4">
    <source>
        <dbReference type="Google" id="ProtNLM"/>
    </source>
</evidence>
<evidence type="ECO:0000256" key="1">
    <source>
        <dbReference type="SAM" id="Phobius"/>
    </source>
</evidence>
<comment type="caution">
    <text evidence="2">The sequence shown here is derived from an EMBL/GenBank/DDBJ whole genome shotgun (WGS) entry which is preliminary data.</text>
</comment>
<keyword evidence="1" id="KW-0812">Transmembrane</keyword>
<feature type="transmembrane region" description="Helical" evidence="1">
    <location>
        <begin position="42"/>
        <end position="60"/>
    </location>
</feature>
<sequence>MQQLFNILIIIHIAGGTLGLIAGTIAAAVVKGKKIHILAGRLFTTGMLAAAVSALIISNLPDHNNIFLFAVGGFTFYMVTTAWRIIAVNKNKNAEKVFTPIDYLLFIFGLGFALFLIYLAATGIITGNTFNIVPGVFGLICLSFVWKDYQLLSGKSRVKQVWLYNHITRMMGAMIASYTAFLVVNVQIDMQWILWLLPTLIGSILITKFVRKYVPKKLAG</sequence>
<dbReference type="RefSeq" id="WP_171606344.1">
    <property type="nucleotide sequence ID" value="NZ_WHPF01000002.1"/>
</dbReference>
<feature type="transmembrane region" description="Helical" evidence="1">
    <location>
        <begin position="192"/>
        <end position="210"/>
    </location>
</feature>
<protein>
    <recommendedName>
        <fullName evidence="4">DUF2306 domain-containing protein</fullName>
    </recommendedName>
</protein>
<proteinExistence type="predicted"/>
<accession>A0A8J8FED8</accession>
<dbReference type="Proteomes" id="UP000598971">
    <property type="component" value="Unassembled WGS sequence"/>
</dbReference>
<keyword evidence="1" id="KW-1133">Transmembrane helix</keyword>